<dbReference type="PANTHER" id="PTHR43081">
    <property type="entry name" value="ADENYLATE CYCLASE, TERMINAL-DIFFERENTIATION SPECIFIC-RELATED"/>
    <property type="match status" value="1"/>
</dbReference>
<reference evidence="4" key="1">
    <citation type="journal article" date="2019" name="Int. J. Syst. Evol. Microbiol.">
        <title>The Global Catalogue of Microorganisms (GCM) 10K type strain sequencing project: providing services to taxonomists for standard genome sequencing and annotation.</title>
        <authorList>
            <consortium name="The Broad Institute Genomics Platform"/>
            <consortium name="The Broad Institute Genome Sequencing Center for Infectious Disease"/>
            <person name="Wu L."/>
            <person name="Ma J."/>
        </authorList>
    </citation>
    <scope>NUCLEOTIDE SEQUENCE [LARGE SCALE GENOMIC DNA]</scope>
    <source>
        <strain evidence="4">JCM 17805</strain>
    </source>
</reference>
<evidence type="ECO:0000313" key="3">
    <source>
        <dbReference type="EMBL" id="GAA4648003.1"/>
    </source>
</evidence>
<dbReference type="Pfam" id="PF00211">
    <property type="entry name" value="Guanylate_cyc"/>
    <property type="match status" value="1"/>
</dbReference>
<dbReference type="InterPro" id="IPR029787">
    <property type="entry name" value="Nucleotide_cyclase"/>
</dbReference>
<name>A0ABP8UVR7_9GAMM</name>
<sequence length="378" mass="42529">MIISVLLAIAGIPLFVSLATLILLSVSSISAHGFRFMCLQTLLFSGLIFMTHTLLPDATINPPLPVATHIIIAAGMLIYLLFHSWLSSVKVRSINRLQQQAQQQKQQYAQLVNNMTSYLPPRVHESLSTGQPHTSLQPRRKRLTVFFSDIEGFTNITDEMDPEALTALLNHYLDEMSRIALHFGGTIDKFIGDSLMVYFGDHRPQGDRRDALAAVSMAIAMRKHMKVLRQHWRSKGIRKPLNIRMGISTGFCTVGNFGTASRMDYTIIGGNVNLASRLESRAGTNQILIAEETWSLVKDVILCRAEGEVQVKGIPRPVPVYEVMDFRRDLGARKSYVEHEMKGFSLYLDTTNIQSYDKERILKALKDASEKLKDRIIV</sequence>
<keyword evidence="1" id="KW-0472">Membrane</keyword>
<dbReference type="Proteomes" id="UP001500604">
    <property type="component" value="Unassembled WGS sequence"/>
</dbReference>
<dbReference type="EMBL" id="BAABFL010000016">
    <property type="protein sequence ID" value="GAA4648003.1"/>
    <property type="molecule type" value="Genomic_DNA"/>
</dbReference>
<comment type="caution">
    <text evidence="3">The sequence shown here is derived from an EMBL/GenBank/DDBJ whole genome shotgun (WGS) entry which is preliminary data.</text>
</comment>
<dbReference type="InterPro" id="IPR050697">
    <property type="entry name" value="Adenylyl/Guanylyl_Cyclase_3/4"/>
</dbReference>
<keyword evidence="1" id="KW-1133">Transmembrane helix</keyword>
<feature type="transmembrane region" description="Helical" evidence="1">
    <location>
        <begin position="36"/>
        <end position="55"/>
    </location>
</feature>
<gene>
    <name evidence="3" type="ORF">GCM10023116_02650</name>
</gene>
<keyword evidence="4" id="KW-1185">Reference proteome</keyword>
<dbReference type="SUPFAM" id="SSF55073">
    <property type="entry name" value="Nucleotide cyclase"/>
    <property type="match status" value="1"/>
</dbReference>
<dbReference type="Gene3D" id="3.30.70.1230">
    <property type="entry name" value="Nucleotide cyclase"/>
    <property type="match status" value="1"/>
</dbReference>
<organism evidence="3 4">
    <name type="scientific">Kistimonas scapharcae</name>
    <dbReference type="NCBI Taxonomy" id="1036133"/>
    <lineage>
        <taxon>Bacteria</taxon>
        <taxon>Pseudomonadati</taxon>
        <taxon>Pseudomonadota</taxon>
        <taxon>Gammaproteobacteria</taxon>
        <taxon>Oceanospirillales</taxon>
        <taxon>Endozoicomonadaceae</taxon>
        <taxon>Kistimonas</taxon>
    </lineage>
</organism>
<evidence type="ECO:0000256" key="1">
    <source>
        <dbReference type="SAM" id="Phobius"/>
    </source>
</evidence>
<dbReference type="PROSITE" id="PS50125">
    <property type="entry name" value="GUANYLATE_CYCLASE_2"/>
    <property type="match status" value="1"/>
</dbReference>
<proteinExistence type="predicted"/>
<feature type="transmembrane region" description="Helical" evidence="1">
    <location>
        <begin position="67"/>
        <end position="86"/>
    </location>
</feature>
<keyword evidence="1" id="KW-0812">Transmembrane</keyword>
<dbReference type="SMART" id="SM00044">
    <property type="entry name" value="CYCc"/>
    <property type="match status" value="1"/>
</dbReference>
<protein>
    <submittedName>
        <fullName evidence="3">Protein CyaB</fullName>
    </submittedName>
</protein>
<feature type="transmembrane region" description="Helical" evidence="1">
    <location>
        <begin position="6"/>
        <end position="24"/>
    </location>
</feature>
<dbReference type="CDD" id="cd07302">
    <property type="entry name" value="CHD"/>
    <property type="match status" value="1"/>
</dbReference>
<feature type="domain" description="Guanylate cyclase" evidence="2">
    <location>
        <begin position="144"/>
        <end position="279"/>
    </location>
</feature>
<evidence type="ECO:0000313" key="4">
    <source>
        <dbReference type="Proteomes" id="UP001500604"/>
    </source>
</evidence>
<accession>A0ABP8UVR7</accession>
<dbReference type="PANTHER" id="PTHR43081:SF18">
    <property type="entry name" value="BLL7624 PROTEIN"/>
    <property type="match status" value="1"/>
</dbReference>
<dbReference type="InterPro" id="IPR001054">
    <property type="entry name" value="A/G_cyclase"/>
</dbReference>
<evidence type="ECO:0000259" key="2">
    <source>
        <dbReference type="PROSITE" id="PS50125"/>
    </source>
</evidence>